<evidence type="ECO:0000259" key="4">
    <source>
        <dbReference type="Pfam" id="PF04389"/>
    </source>
</evidence>
<feature type="chain" id="PRO_5011813009" description="Peptide hydrolase" evidence="3">
    <location>
        <begin position="21"/>
        <end position="395"/>
    </location>
</feature>
<organism evidence="5 6">
    <name type="scientific">Amanita thiersii Skay4041</name>
    <dbReference type="NCBI Taxonomy" id="703135"/>
    <lineage>
        <taxon>Eukaryota</taxon>
        <taxon>Fungi</taxon>
        <taxon>Dikarya</taxon>
        <taxon>Basidiomycota</taxon>
        <taxon>Agaricomycotina</taxon>
        <taxon>Agaricomycetes</taxon>
        <taxon>Agaricomycetidae</taxon>
        <taxon>Agaricales</taxon>
        <taxon>Pluteineae</taxon>
        <taxon>Amanitaceae</taxon>
        <taxon>Amanita</taxon>
    </lineage>
</organism>
<evidence type="ECO:0000256" key="2">
    <source>
        <dbReference type="ARBA" id="ARBA00023315"/>
    </source>
</evidence>
<dbReference type="AlphaFoldDB" id="A0A2A9NT65"/>
<dbReference type="EC" id="3.4.-.-" evidence="3"/>
<dbReference type="Gene3D" id="3.40.630.10">
    <property type="entry name" value="Zn peptidases"/>
    <property type="match status" value="1"/>
</dbReference>
<evidence type="ECO:0000256" key="1">
    <source>
        <dbReference type="ARBA" id="ARBA00022679"/>
    </source>
</evidence>
<dbReference type="GO" id="GO:0008270">
    <property type="term" value="F:zinc ion binding"/>
    <property type="evidence" value="ECO:0007669"/>
    <property type="project" value="TreeGrafter"/>
</dbReference>
<reference evidence="5 6" key="1">
    <citation type="submission" date="2014-02" db="EMBL/GenBank/DDBJ databases">
        <title>Transposable element dynamics among asymbiotic and ectomycorrhizal Amanita fungi.</title>
        <authorList>
            <consortium name="DOE Joint Genome Institute"/>
            <person name="Hess J."/>
            <person name="Skrede I."/>
            <person name="Wolfe B."/>
            <person name="LaButti K."/>
            <person name="Ohm R.A."/>
            <person name="Grigoriev I.V."/>
            <person name="Pringle A."/>
        </authorList>
    </citation>
    <scope>NUCLEOTIDE SEQUENCE [LARGE SCALE GENOMIC DNA]</scope>
    <source>
        <strain evidence="5 6">SKay4041</strain>
    </source>
</reference>
<dbReference type="InterPro" id="IPR037457">
    <property type="entry name" value="M28_QC"/>
</dbReference>
<proteinExistence type="inferred from homology"/>
<keyword evidence="3" id="KW-0645">Protease</keyword>
<evidence type="ECO:0000256" key="3">
    <source>
        <dbReference type="RuleBase" id="RU361240"/>
    </source>
</evidence>
<dbReference type="Proteomes" id="UP000242287">
    <property type="component" value="Unassembled WGS sequence"/>
</dbReference>
<accession>A0A2A9NT65</accession>
<dbReference type="OrthoDB" id="3907302at2759"/>
<evidence type="ECO:0000313" key="5">
    <source>
        <dbReference type="EMBL" id="PFH54175.1"/>
    </source>
</evidence>
<dbReference type="GO" id="GO:0006508">
    <property type="term" value="P:proteolysis"/>
    <property type="evidence" value="ECO:0007669"/>
    <property type="project" value="UniProtKB-KW"/>
</dbReference>
<feature type="signal peptide" evidence="3">
    <location>
        <begin position="1"/>
        <end position="20"/>
    </location>
</feature>
<keyword evidence="3" id="KW-0479">Metal-binding</keyword>
<dbReference type="InterPro" id="IPR040234">
    <property type="entry name" value="QC/QCL"/>
</dbReference>
<keyword evidence="6" id="KW-1185">Reference proteome</keyword>
<dbReference type="PANTHER" id="PTHR12283">
    <property type="entry name" value="GLUTAMINYL-PEPTIDE CYCLOTRANSFERASE"/>
    <property type="match status" value="1"/>
</dbReference>
<dbReference type="PANTHER" id="PTHR12283:SF6">
    <property type="entry name" value="GLUTAMINYL-PEPTIDE CYCLOTRANSFERASE-RELATED"/>
    <property type="match status" value="1"/>
</dbReference>
<keyword evidence="3" id="KW-0732">Signal</keyword>
<dbReference type="SUPFAM" id="SSF53187">
    <property type="entry name" value="Zn-dependent exopeptidases"/>
    <property type="match status" value="1"/>
</dbReference>
<gene>
    <name evidence="5" type="ORF">AMATHDRAFT_44713</name>
</gene>
<feature type="domain" description="Peptidase M28" evidence="4">
    <location>
        <begin position="111"/>
        <end position="364"/>
    </location>
</feature>
<protein>
    <recommendedName>
        <fullName evidence="3">Peptide hydrolase</fullName>
        <ecNumber evidence="3">3.4.-.-</ecNumber>
    </recommendedName>
</protein>
<dbReference type="GO" id="GO:0008233">
    <property type="term" value="F:peptidase activity"/>
    <property type="evidence" value="ECO:0007669"/>
    <property type="project" value="UniProtKB-KW"/>
</dbReference>
<name>A0A2A9NT65_9AGAR</name>
<dbReference type="InterPro" id="IPR007484">
    <property type="entry name" value="Peptidase_M28"/>
</dbReference>
<keyword evidence="1" id="KW-0808">Transferase</keyword>
<comment type="similarity">
    <text evidence="3">Belongs to the peptidase M28 family.</text>
</comment>
<dbReference type="EMBL" id="KZ301970">
    <property type="protein sequence ID" value="PFH54175.1"/>
    <property type="molecule type" value="Genomic_DNA"/>
</dbReference>
<dbReference type="FunFam" id="3.40.630.10:FF:000081">
    <property type="entry name" value="Peptide hydrolase"/>
    <property type="match status" value="1"/>
</dbReference>
<keyword evidence="3" id="KW-0378">Hydrolase</keyword>
<dbReference type="GO" id="GO:0016603">
    <property type="term" value="F:glutaminyl-peptide cyclotransferase activity"/>
    <property type="evidence" value="ECO:0007669"/>
    <property type="project" value="InterPro"/>
</dbReference>
<dbReference type="Pfam" id="PF04389">
    <property type="entry name" value="Peptidase_M28"/>
    <property type="match status" value="1"/>
</dbReference>
<keyword evidence="3" id="KW-0862">Zinc</keyword>
<dbReference type="CDD" id="cd03880">
    <property type="entry name" value="M28_QC_like"/>
    <property type="match status" value="1"/>
</dbReference>
<evidence type="ECO:0000313" key="6">
    <source>
        <dbReference type="Proteomes" id="UP000242287"/>
    </source>
</evidence>
<sequence length="395" mass="44928">MHSLSCLLWLLGILFSTSLSLQHSILGERTLNELSMEEISTLISSPDPVKNVDPFSPSSHLSKILIPRPPDTDNNTMVRNYIVSTLKALKWQIEEDEFIDQTPVGPRRFVNIIATKDPTASRQVTLAAHYDSKYFPSYPLNQFVGATDSAAPCAMMLDLAEALNLLLDERKQRLEAGLEEDDDVSETTLQLIFFDGEEAFENWTDIDSIYGARHLAEKWAKTYVQPHTKRRLMNAQATEISTIEHLILLDLLGAPDPSIRSYFLETGWLFDAMVSVEKRLGQSSAFAYGDEKSMTAGKWRSYFRSRYANDVNLGYVGDDHVPFLRRGVSVLHLIPEPFPRVWHKLSDDASALDIPTMRRWNLILRIFISEYLNLRPSRSKRNVGTYVKSELELVS</sequence>
<keyword evidence="2" id="KW-0012">Acyltransferase</keyword>